<accession>A0A5C6LSN0</accession>
<dbReference type="EMBL" id="VOHS01000010">
    <property type="protein sequence ID" value="TWW00153.1"/>
    <property type="molecule type" value="Genomic_DNA"/>
</dbReference>
<dbReference type="OrthoDB" id="9127033at2"/>
<dbReference type="SMART" id="SM00419">
    <property type="entry name" value="HTH_CRP"/>
    <property type="match status" value="1"/>
</dbReference>
<reference evidence="6 7" key="1">
    <citation type="submission" date="2019-08" db="EMBL/GenBank/DDBJ databases">
        <title>Whole genome sequencing of chitin degrading bacteria Chitinophaga pinensis YS16.</title>
        <authorList>
            <person name="Singh R.P."/>
            <person name="Manchanda G."/>
            <person name="Maurya I.K."/>
            <person name="Joshi N.K."/>
            <person name="Srivastava A.K."/>
        </authorList>
    </citation>
    <scope>NUCLEOTIDE SEQUENCE [LARGE SCALE GENOMIC DNA]</scope>
    <source>
        <strain evidence="6 7">YS-16</strain>
    </source>
</reference>
<dbReference type="SUPFAM" id="SSF51206">
    <property type="entry name" value="cAMP-binding domain-like"/>
    <property type="match status" value="1"/>
</dbReference>
<dbReference type="GO" id="GO:0005829">
    <property type="term" value="C:cytosol"/>
    <property type="evidence" value="ECO:0007669"/>
    <property type="project" value="TreeGrafter"/>
</dbReference>
<sequence>MKKDKHGCDLQSCMLCTLCIPAWKPALAAHRQHLTFKKGELLFREGEQVNGIYFVNAGKVKVHKHWGEGKELIVRFARDGDIVGHRGVGSTMVYPVSATALEAVNICFIDMTFFQATLKVNHDFLQALMMFYASELQESEKNMRNLVHMPVKGRIAHALLNLQRKFGVNEEGYINMTLSRQDLASYTGTTYETAFRIMSDLIQENVIAISGKSIAVKDPARLALLEQEAG</sequence>
<dbReference type="GO" id="GO:0003700">
    <property type="term" value="F:DNA-binding transcription factor activity"/>
    <property type="evidence" value="ECO:0007669"/>
    <property type="project" value="TreeGrafter"/>
</dbReference>
<dbReference type="InterPro" id="IPR036388">
    <property type="entry name" value="WH-like_DNA-bd_sf"/>
</dbReference>
<evidence type="ECO:0000313" key="6">
    <source>
        <dbReference type="EMBL" id="TWW00153.1"/>
    </source>
</evidence>
<comment type="caution">
    <text evidence="6">The sequence shown here is derived from an EMBL/GenBank/DDBJ whole genome shotgun (WGS) entry which is preliminary data.</text>
</comment>
<name>A0A5C6LSN0_9BACT</name>
<gene>
    <name evidence="6" type="ORF">FEF09_12495</name>
</gene>
<dbReference type="PANTHER" id="PTHR24567">
    <property type="entry name" value="CRP FAMILY TRANSCRIPTIONAL REGULATORY PROTEIN"/>
    <property type="match status" value="1"/>
</dbReference>
<dbReference type="Proteomes" id="UP000318815">
    <property type="component" value="Unassembled WGS sequence"/>
</dbReference>
<evidence type="ECO:0000256" key="1">
    <source>
        <dbReference type="ARBA" id="ARBA00023015"/>
    </source>
</evidence>
<evidence type="ECO:0000259" key="5">
    <source>
        <dbReference type="PROSITE" id="PS51063"/>
    </source>
</evidence>
<dbReference type="PROSITE" id="PS50042">
    <property type="entry name" value="CNMP_BINDING_3"/>
    <property type="match status" value="1"/>
</dbReference>
<feature type="domain" description="HTH crp-type" evidence="5">
    <location>
        <begin position="149"/>
        <end position="220"/>
    </location>
</feature>
<dbReference type="Pfam" id="PF00027">
    <property type="entry name" value="cNMP_binding"/>
    <property type="match status" value="1"/>
</dbReference>
<evidence type="ECO:0000256" key="2">
    <source>
        <dbReference type="ARBA" id="ARBA00023125"/>
    </source>
</evidence>
<dbReference type="InterPro" id="IPR012318">
    <property type="entry name" value="HTH_CRP"/>
</dbReference>
<dbReference type="InterPro" id="IPR050397">
    <property type="entry name" value="Env_Response_Regulators"/>
</dbReference>
<feature type="domain" description="Cyclic nucleotide-binding" evidence="4">
    <location>
        <begin position="36"/>
        <end position="135"/>
    </location>
</feature>
<dbReference type="RefSeq" id="WP_146305418.1">
    <property type="nucleotide sequence ID" value="NZ_VOHS01000010.1"/>
</dbReference>
<dbReference type="Pfam" id="PF13545">
    <property type="entry name" value="HTH_Crp_2"/>
    <property type="match status" value="1"/>
</dbReference>
<dbReference type="CDD" id="cd00092">
    <property type="entry name" value="HTH_CRP"/>
    <property type="match status" value="1"/>
</dbReference>
<evidence type="ECO:0000259" key="4">
    <source>
        <dbReference type="PROSITE" id="PS50042"/>
    </source>
</evidence>
<dbReference type="SMART" id="SM00100">
    <property type="entry name" value="cNMP"/>
    <property type="match status" value="1"/>
</dbReference>
<evidence type="ECO:0000256" key="3">
    <source>
        <dbReference type="ARBA" id="ARBA00023163"/>
    </source>
</evidence>
<dbReference type="InterPro" id="IPR018490">
    <property type="entry name" value="cNMP-bd_dom_sf"/>
</dbReference>
<proteinExistence type="predicted"/>
<dbReference type="PANTHER" id="PTHR24567:SF28">
    <property type="entry name" value="LISTERIOLYSIN REGULATORY PROTEIN"/>
    <property type="match status" value="1"/>
</dbReference>
<dbReference type="Gene3D" id="1.10.10.10">
    <property type="entry name" value="Winged helix-like DNA-binding domain superfamily/Winged helix DNA-binding domain"/>
    <property type="match status" value="1"/>
</dbReference>
<dbReference type="SUPFAM" id="SSF46785">
    <property type="entry name" value="Winged helix' DNA-binding domain"/>
    <property type="match status" value="1"/>
</dbReference>
<dbReference type="GO" id="GO:0003677">
    <property type="term" value="F:DNA binding"/>
    <property type="evidence" value="ECO:0007669"/>
    <property type="project" value="UniProtKB-KW"/>
</dbReference>
<dbReference type="PROSITE" id="PS51063">
    <property type="entry name" value="HTH_CRP_2"/>
    <property type="match status" value="1"/>
</dbReference>
<dbReference type="AlphaFoldDB" id="A0A5C6LSN0"/>
<dbReference type="CDD" id="cd00038">
    <property type="entry name" value="CAP_ED"/>
    <property type="match status" value="1"/>
</dbReference>
<dbReference type="Gene3D" id="2.60.120.10">
    <property type="entry name" value="Jelly Rolls"/>
    <property type="match status" value="1"/>
</dbReference>
<dbReference type="InterPro" id="IPR014710">
    <property type="entry name" value="RmlC-like_jellyroll"/>
</dbReference>
<dbReference type="InterPro" id="IPR000595">
    <property type="entry name" value="cNMP-bd_dom"/>
</dbReference>
<keyword evidence="2" id="KW-0238">DNA-binding</keyword>
<keyword evidence="7" id="KW-1185">Reference proteome</keyword>
<dbReference type="InterPro" id="IPR036390">
    <property type="entry name" value="WH_DNA-bd_sf"/>
</dbReference>
<dbReference type="PRINTS" id="PR00034">
    <property type="entry name" value="HTHCRP"/>
</dbReference>
<organism evidence="6 7">
    <name type="scientific">Chitinophaga pinensis</name>
    <dbReference type="NCBI Taxonomy" id="79329"/>
    <lineage>
        <taxon>Bacteria</taxon>
        <taxon>Pseudomonadati</taxon>
        <taxon>Bacteroidota</taxon>
        <taxon>Chitinophagia</taxon>
        <taxon>Chitinophagales</taxon>
        <taxon>Chitinophagaceae</taxon>
        <taxon>Chitinophaga</taxon>
    </lineage>
</organism>
<keyword evidence="3" id="KW-0804">Transcription</keyword>
<evidence type="ECO:0000313" key="7">
    <source>
        <dbReference type="Proteomes" id="UP000318815"/>
    </source>
</evidence>
<keyword evidence="1" id="KW-0805">Transcription regulation</keyword>
<protein>
    <submittedName>
        <fullName evidence="6">Crp/Fnr family transcriptional regulator</fullName>
    </submittedName>
</protein>